<evidence type="ECO:0000259" key="1">
    <source>
        <dbReference type="Pfam" id="PF03459"/>
    </source>
</evidence>
<keyword evidence="3" id="KW-1185">Reference proteome</keyword>
<dbReference type="KEGG" id="smax:FJR03_10355"/>
<name>A0A7M1AZZ9_9BACT</name>
<accession>A0A7M1AZZ9</accession>
<feature type="domain" description="Transport-associated OB type 1" evidence="1">
    <location>
        <begin position="66"/>
        <end position="125"/>
    </location>
</feature>
<gene>
    <name evidence="2" type="ORF">FJR03_10355</name>
</gene>
<protein>
    <submittedName>
        <fullName evidence="2">Transporter</fullName>
    </submittedName>
</protein>
<dbReference type="Gene3D" id="2.40.50.100">
    <property type="match status" value="1"/>
</dbReference>
<evidence type="ECO:0000313" key="2">
    <source>
        <dbReference type="EMBL" id="QOP42118.1"/>
    </source>
</evidence>
<sequence length="131" mass="14554">MSDFIATIIDIQSVQSLHLVKLTFQGHNLSMISLELSDEVEVGADVKLCVKPSNVTLTKECTEEISISNQLPSQISSIEFGEILTSVKLDFFDYQFETLMTTHKAKQMNLQEGDEIIALINESDLSISSVL</sequence>
<dbReference type="InterPro" id="IPR005116">
    <property type="entry name" value="Transp-assoc_OB_typ1"/>
</dbReference>
<reference evidence="2 3" key="1">
    <citation type="submission" date="2019-06" db="EMBL/GenBank/DDBJ databases">
        <title>Sulfurimonas gotlandica sp. nov., a chemoautotrophic and psychrotolerant epsilonproteobacterium isolated from a pelagic redoxcline, and an emended description of the genus Sulfurimonas.</title>
        <authorList>
            <person name="Wang S."/>
            <person name="Jiang L."/>
            <person name="Shao Z."/>
        </authorList>
    </citation>
    <scope>NUCLEOTIDE SEQUENCE [LARGE SCALE GENOMIC DNA]</scope>
    <source>
        <strain evidence="2 3">B2</strain>
    </source>
</reference>
<dbReference type="SUPFAM" id="SSF50331">
    <property type="entry name" value="MOP-like"/>
    <property type="match status" value="1"/>
</dbReference>
<dbReference type="AlphaFoldDB" id="A0A7M1AZZ9"/>
<evidence type="ECO:0000313" key="3">
    <source>
        <dbReference type="Proteomes" id="UP000593910"/>
    </source>
</evidence>
<dbReference type="Pfam" id="PF03459">
    <property type="entry name" value="TOBE"/>
    <property type="match status" value="1"/>
</dbReference>
<dbReference type="RefSeq" id="WP_193113439.1">
    <property type="nucleotide sequence ID" value="NZ_CP041165.1"/>
</dbReference>
<dbReference type="InterPro" id="IPR008995">
    <property type="entry name" value="Mo/tungstate-bd_C_term_dom"/>
</dbReference>
<organism evidence="2 3">
    <name type="scientific">Sulfurimonas marina</name>
    <dbReference type="NCBI Taxonomy" id="2590551"/>
    <lineage>
        <taxon>Bacteria</taxon>
        <taxon>Pseudomonadati</taxon>
        <taxon>Campylobacterota</taxon>
        <taxon>Epsilonproteobacteria</taxon>
        <taxon>Campylobacterales</taxon>
        <taxon>Sulfurimonadaceae</taxon>
        <taxon>Sulfurimonas</taxon>
    </lineage>
</organism>
<proteinExistence type="predicted"/>
<dbReference type="EMBL" id="CP041165">
    <property type="protein sequence ID" value="QOP42118.1"/>
    <property type="molecule type" value="Genomic_DNA"/>
</dbReference>
<dbReference type="Proteomes" id="UP000593910">
    <property type="component" value="Chromosome"/>
</dbReference>